<dbReference type="Gene3D" id="4.10.830.10">
    <property type="entry name" value="30s Ribosomal Protein S14, Chain N"/>
    <property type="match status" value="1"/>
</dbReference>
<name>A0A1W0E6R7_9MICR</name>
<dbReference type="Proteomes" id="UP000192758">
    <property type="component" value="Unassembled WGS sequence"/>
</dbReference>
<dbReference type="GO" id="GO:0003735">
    <property type="term" value="F:structural constituent of ribosome"/>
    <property type="evidence" value="ECO:0007669"/>
    <property type="project" value="InterPro"/>
</dbReference>
<dbReference type="PANTHER" id="PTHR12010:SF2">
    <property type="entry name" value="40S RIBOSOMAL PROTEIN S29"/>
    <property type="match status" value="1"/>
</dbReference>
<sequence length="65" mass="7459">MINDLKVRKDVEKSKAHCHVKPFGKGSRACERCASHRGHNRKYGMNLCRRCLHTNAKILGFTSFD</sequence>
<keyword evidence="2" id="KW-1185">Reference proteome</keyword>
<dbReference type="InterPro" id="IPR039744">
    <property type="entry name" value="RIbosomal_uS14_euk_arc"/>
</dbReference>
<dbReference type="STRING" id="646526.A0A1W0E6R7"/>
<organism evidence="1 2">
    <name type="scientific">Ecytonucleospora hepatopenaei</name>
    <dbReference type="NCBI Taxonomy" id="646526"/>
    <lineage>
        <taxon>Eukaryota</taxon>
        <taxon>Fungi</taxon>
        <taxon>Fungi incertae sedis</taxon>
        <taxon>Microsporidia</taxon>
        <taxon>Enterocytozoonidae</taxon>
        <taxon>Ecytonucleospora</taxon>
    </lineage>
</organism>
<proteinExistence type="predicted"/>
<dbReference type="PANTHER" id="PTHR12010">
    <property type="entry name" value="40S RIBOSOMAL PROTEIN S29"/>
    <property type="match status" value="1"/>
</dbReference>
<evidence type="ECO:0000313" key="1">
    <source>
        <dbReference type="EMBL" id="OQS54945.1"/>
    </source>
</evidence>
<gene>
    <name evidence="1" type="primary">rps29</name>
    <name evidence="1" type="ORF">EHP00_1296</name>
</gene>
<dbReference type="AlphaFoldDB" id="A0A1W0E6R7"/>
<dbReference type="OrthoDB" id="10252683at2759"/>
<accession>A0A1W0E6R7</accession>
<dbReference type="GO" id="GO:0008270">
    <property type="term" value="F:zinc ion binding"/>
    <property type="evidence" value="ECO:0007669"/>
    <property type="project" value="InterPro"/>
</dbReference>
<dbReference type="VEuPathDB" id="MicrosporidiaDB:EHP00_1296"/>
<dbReference type="GO" id="GO:0022627">
    <property type="term" value="C:cytosolic small ribosomal subunit"/>
    <property type="evidence" value="ECO:0007669"/>
    <property type="project" value="TreeGrafter"/>
</dbReference>
<evidence type="ECO:0000313" key="2">
    <source>
        <dbReference type="Proteomes" id="UP000192758"/>
    </source>
</evidence>
<comment type="caution">
    <text evidence="1">The sequence shown here is derived from an EMBL/GenBank/DDBJ whole genome shotgun (WGS) entry which is preliminary data.</text>
</comment>
<dbReference type="GO" id="GO:0002181">
    <property type="term" value="P:cytoplasmic translation"/>
    <property type="evidence" value="ECO:0007669"/>
    <property type="project" value="TreeGrafter"/>
</dbReference>
<dbReference type="EMBL" id="MNPJ01000015">
    <property type="protein sequence ID" value="OQS54945.1"/>
    <property type="molecule type" value="Genomic_DNA"/>
</dbReference>
<reference evidence="1 2" key="1">
    <citation type="journal article" date="2017" name="Environ. Microbiol.">
        <title>Decay of the glycolytic pathway and adaptation to intranuclear parasitism within Enterocytozoonidae microsporidia.</title>
        <authorList>
            <person name="Wiredu Boakye D."/>
            <person name="Jaroenlak P."/>
            <person name="Prachumwat A."/>
            <person name="Williams T.A."/>
            <person name="Bateman K.S."/>
            <person name="Itsathitphaisarn O."/>
            <person name="Sritunyalucksana K."/>
            <person name="Paszkiewicz K.H."/>
            <person name="Moore K.A."/>
            <person name="Stentiford G.D."/>
            <person name="Williams B.A."/>
        </authorList>
    </citation>
    <scope>NUCLEOTIDE SEQUENCE [LARGE SCALE GENOMIC DNA]</scope>
    <source>
        <strain evidence="1 2">TH1</strain>
    </source>
</reference>
<dbReference type="InterPro" id="IPR043140">
    <property type="entry name" value="Ribosomal_uS14_sf"/>
</dbReference>
<protein>
    <submittedName>
        <fullName evidence="1">Rps29</fullName>
    </submittedName>
</protein>